<evidence type="ECO:0000259" key="6">
    <source>
        <dbReference type="PROSITE" id="PS50089"/>
    </source>
</evidence>
<dbReference type="Gene3D" id="3.40.50.2020">
    <property type="match status" value="1"/>
</dbReference>
<keyword evidence="1" id="KW-0479">Metal-binding</keyword>
<evidence type="ECO:0000313" key="7">
    <source>
        <dbReference type="EMBL" id="KAG6466557.1"/>
    </source>
</evidence>
<dbReference type="PANTHER" id="PTHR45798:SF97">
    <property type="entry name" value="ALCOHOL-SENSITIVE RING FINGER PROTEIN 1"/>
    <property type="match status" value="1"/>
</dbReference>
<keyword evidence="5" id="KW-0472">Membrane</keyword>
<gene>
    <name evidence="7" type="ORF">ZIOFF_075645</name>
</gene>
<feature type="transmembrane region" description="Helical" evidence="5">
    <location>
        <begin position="130"/>
        <end position="155"/>
    </location>
</feature>
<protein>
    <recommendedName>
        <fullName evidence="6">RING-type domain-containing protein</fullName>
    </recommendedName>
</protein>
<dbReference type="InterPro" id="IPR000836">
    <property type="entry name" value="PRTase_dom"/>
</dbReference>
<dbReference type="SUPFAM" id="SSF53271">
    <property type="entry name" value="PRTase-like"/>
    <property type="match status" value="1"/>
</dbReference>
<dbReference type="InterPro" id="IPR029057">
    <property type="entry name" value="PRTase-like"/>
</dbReference>
<organism evidence="7 8">
    <name type="scientific">Zingiber officinale</name>
    <name type="common">Ginger</name>
    <name type="synonym">Amomum zingiber</name>
    <dbReference type="NCBI Taxonomy" id="94328"/>
    <lineage>
        <taxon>Eukaryota</taxon>
        <taxon>Viridiplantae</taxon>
        <taxon>Streptophyta</taxon>
        <taxon>Embryophyta</taxon>
        <taxon>Tracheophyta</taxon>
        <taxon>Spermatophyta</taxon>
        <taxon>Magnoliopsida</taxon>
        <taxon>Liliopsida</taxon>
        <taxon>Zingiberales</taxon>
        <taxon>Zingiberaceae</taxon>
        <taxon>Zingiber</taxon>
    </lineage>
</organism>
<dbReference type="SMART" id="SM01197">
    <property type="entry name" value="FANCL_C"/>
    <property type="match status" value="1"/>
</dbReference>
<dbReference type="InterPro" id="IPR013083">
    <property type="entry name" value="Znf_RING/FYVE/PHD"/>
</dbReference>
<dbReference type="SUPFAM" id="SSF57850">
    <property type="entry name" value="RING/U-box"/>
    <property type="match status" value="1"/>
</dbReference>
<evidence type="ECO:0000256" key="4">
    <source>
        <dbReference type="PROSITE-ProRule" id="PRU00175"/>
    </source>
</evidence>
<reference evidence="7 8" key="1">
    <citation type="submission" date="2020-08" db="EMBL/GenBank/DDBJ databases">
        <title>Plant Genome Project.</title>
        <authorList>
            <person name="Zhang R.-G."/>
        </authorList>
    </citation>
    <scope>NUCLEOTIDE SEQUENCE [LARGE SCALE GENOMIC DNA]</scope>
    <source>
        <tissue evidence="7">Rhizome</tissue>
    </source>
</reference>
<dbReference type="Pfam" id="PF13639">
    <property type="entry name" value="zf-RING_2"/>
    <property type="match status" value="1"/>
</dbReference>
<proteinExistence type="predicted"/>
<dbReference type="Gene3D" id="3.30.40.10">
    <property type="entry name" value="Zinc/RING finger domain, C3HC4 (zinc finger)"/>
    <property type="match status" value="1"/>
</dbReference>
<evidence type="ECO:0000256" key="5">
    <source>
        <dbReference type="SAM" id="Phobius"/>
    </source>
</evidence>
<dbReference type="InterPro" id="IPR052788">
    <property type="entry name" value="RING-type_E3_ligase_ATL"/>
</dbReference>
<dbReference type="GO" id="GO:0008270">
    <property type="term" value="F:zinc ion binding"/>
    <property type="evidence" value="ECO:0007669"/>
    <property type="project" value="UniProtKB-KW"/>
</dbReference>
<keyword evidence="5" id="KW-1133">Transmembrane helix</keyword>
<evidence type="ECO:0000313" key="8">
    <source>
        <dbReference type="Proteomes" id="UP000734854"/>
    </source>
</evidence>
<keyword evidence="2 4" id="KW-0863">Zinc-finger</keyword>
<evidence type="ECO:0000256" key="2">
    <source>
        <dbReference type="ARBA" id="ARBA00022771"/>
    </source>
</evidence>
<dbReference type="PANTHER" id="PTHR45798">
    <property type="entry name" value="RING-H2 FINGER PROTEIN ATL61-RELATED-RELATED"/>
    <property type="match status" value="1"/>
</dbReference>
<sequence>MVLDLIGDVKGKVAVMVDDMIDTAGLKPCLVTGPVQNRFDFVGWDQIRILLSIGTIAKGAALLHQEGAREVYACSTHAVFSVPTDYSPKTRPLKLASSSILIDYEMRSPARFLLSSEAEPPSPLPFDSDVVVILAVLLCALICVVGLALFARCAWLHHAVTSSARIPFPASPNKGLKMKAIRALPTLSFNSSSASAAGGIVLLDCPICLAEFSDGELVRVLPQCGHGFHAKCVDTWFRSQSSCPTCRRILAVAAPLRCQQCGANSGAGAKLHDGGASSTFLP</sequence>
<name>A0A8J5EMP3_ZINOF</name>
<dbReference type="SMART" id="SM00184">
    <property type="entry name" value="RING"/>
    <property type="match status" value="1"/>
</dbReference>
<dbReference type="Proteomes" id="UP000734854">
    <property type="component" value="Unassembled WGS sequence"/>
</dbReference>
<keyword evidence="5" id="KW-0812">Transmembrane</keyword>
<feature type="domain" description="RING-type" evidence="6">
    <location>
        <begin position="205"/>
        <end position="247"/>
    </location>
</feature>
<keyword evidence="8" id="KW-1185">Reference proteome</keyword>
<dbReference type="CDD" id="cd06223">
    <property type="entry name" value="PRTases_typeI"/>
    <property type="match status" value="1"/>
</dbReference>
<dbReference type="PROSITE" id="PS50089">
    <property type="entry name" value="ZF_RING_2"/>
    <property type="match status" value="1"/>
</dbReference>
<dbReference type="AlphaFoldDB" id="A0A8J5EMP3"/>
<evidence type="ECO:0000256" key="3">
    <source>
        <dbReference type="ARBA" id="ARBA00022833"/>
    </source>
</evidence>
<dbReference type="InterPro" id="IPR001841">
    <property type="entry name" value="Znf_RING"/>
</dbReference>
<evidence type="ECO:0000256" key="1">
    <source>
        <dbReference type="ARBA" id="ARBA00022723"/>
    </source>
</evidence>
<comment type="caution">
    <text evidence="7">The sequence shown here is derived from an EMBL/GenBank/DDBJ whole genome shotgun (WGS) entry which is preliminary data.</text>
</comment>
<accession>A0A8J5EMP3</accession>
<keyword evidence="3" id="KW-0862">Zinc</keyword>
<dbReference type="CDD" id="cd16461">
    <property type="entry name" value="RING-H2_EL5-like"/>
    <property type="match status" value="1"/>
</dbReference>
<dbReference type="EMBL" id="JACMSC010000149">
    <property type="protein sequence ID" value="KAG6466557.1"/>
    <property type="molecule type" value="Genomic_DNA"/>
</dbReference>